<keyword evidence="3" id="KW-1185">Reference proteome</keyword>
<proteinExistence type="predicted"/>
<keyword evidence="1" id="KW-0472">Membrane</keyword>
<evidence type="ECO:0000313" key="3">
    <source>
        <dbReference type="Proteomes" id="UP000294746"/>
    </source>
</evidence>
<organism evidence="2 3">
    <name type="scientific">Baia soyae</name>
    <dbReference type="NCBI Taxonomy" id="1544746"/>
    <lineage>
        <taxon>Bacteria</taxon>
        <taxon>Bacillati</taxon>
        <taxon>Bacillota</taxon>
        <taxon>Bacilli</taxon>
        <taxon>Bacillales</taxon>
        <taxon>Thermoactinomycetaceae</taxon>
        <taxon>Baia</taxon>
    </lineage>
</organism>
<accession>A0A4R2RUA1</accession>
<gene>
    <name evidence="2" type="ORF">EDD57_12326</name>
</gene>
<evidence type="ECO:0000313" key="2">
    <source>
        <dbReference type="EMBL" id="TCP66489.1"/>
    </source>
</evidence>
<evidence type="ECO:0000256" key="1">
    <source>
        <dbReference type="SAM" id="Phobius"/>
    </source>
</evidence>
<feature type="transmembrane region" description="Helical" evidence="1">
    <location>
        <begin position="7"/>
        <end position="26"/>
    </location>
</feature>
<sequence length="59" mass="6865">MNMDAAVFACRFTGIAGILLSIFLGFTSGWDLFFYGILFSAFWFCLSWYFKRSNKENKN</sequence>
<dbReference type="Proteomes" id="UP000294746">
    <property type="component" value="Unassembled WGS sequence"/>
</dbReference>
<comment type="caution">
    <text evidence="2">The sequence shown here is derived from an EMBL/GenBank/DDBJ whole genome shotgun (WGS) entry which is preliminary data.</text>
</comment>
<feature type="transmembrane region" description="Helical" evidence="1">
    <location>
        <begin position="32"/>
        <end position="50"/>
    </location>
</feature>
<dbReference type="EMBL" id="SLXV01000023">
    <property type="protein sequence ID" value="TCP66489.1"/>
    <property type="molecule type" value="Genomic_DNA"/>
</dbReference>
<keyword evidence="1" id="KW-0812">Transmembrane</keyword>
<protein>
    <submittedName>
        <fullName evidence="2">Uncharacterized protein</fullName>
    </submittedName>
</protein>
<name>A0A4R2RUA1_9BACL</name>
<dbReference type="AlphaFoldDB" id="A0A4R2RUA1"/>
<reference evidence="2 3" key="1">
    <citation type="submission" date="2019-03" db="EMBL/GenBank/DDBJ databases">
        <title>Genomic Encyclopedia of Type Strains, Phase IV (KMG-IV): sequencing the most valuable type-strain genomes for metagenomic binning, comparative biology and taxonomic classification.</title>
        <authorList>
            <person name="Goeker M."/>
        </authorList>
    </citation>
    <scope>NUCLEOTIDE SEQUENCE [LARGE SCALE GENOMIC DNA]</scope>
    <source>
        <strain evidence="2 3">DSM 46831</strain>
    </source>
</reference>
<keyword evidence="1" id="KW-1133">Transmembrane helix</keyword>